<feature type="domain" description="N-(5'phosphoribosyl) anthranilate isomerase (PRAI)" evidence="10">
    <location>
        <begin position="5"/>
        <end position="210"/>
    </location>
</feature>
<dbReference type="Proteomes" id="UP001597201">
    <property type="component" value="Unassembled WGS sequence"/>
</dbReference>
<evidence type="ECO:0000256" key="5">
    <source>
        <dbReference type="ARBA" id="ARBA00022605"/>
    </source>
</evidence>
<evidence type="ECO:0000256" key="2">
    <source>
        <dbReference type="ARBA" id="ARBA00004664"/>
    </source>
</evidence>
<keyword evidence="5 9" id="KW-0028">Amino-acid biosynthesis</keyword>
<evidence type="ECO:0000256" key="1">
    <source>
        <dbReference type="ARBA" id="ARBA00001164"/>
    </source>
</evidence>
<dbReference type="Gene3D" id="3.20.20.70">
    <property type="entry name" value="Aldolase class I"/>
    <property type="match status" value="1"/>
</dbReference>
<reference evidence="12" key="1">
    <citation type="journal article" date="2019" name="Int. J. Syst. Evol. Microbiol.">
        <title>The Global Catalogue of Microorganisms (GCM) 10K type strain sequencing project: providing services to taxonomists for standard genome sequencing and annotation.</title>
        <authorList>
            <consortium name="The Broad Institute Genomics Platform"/>
            <consortium name="The Broad Institute Genome Sequencing Center for Infectious Disease"/>
            <person name="Wu L."/>
            <person name="Ma J."/>
        </authorList>
    </citation>
    <scope>NUCLEOTIDE SEQUENCE [LARGE SCALE GENOMIC DNA]</scope>
    <source>
        <strain evidence="12">CCUG 61485</strain>
    </source>
</reference>
<keyword evidence="12" id="KW-1185">Reference proteome</keyword>
<evidence type="ECO:0000259" key="10">
    <source>
        <dbReference type="Pfam" id="PF00697"/>
    </source>
</evidence>
<dbReference type="InterPro" id="IPR001240">
    <property type="entry name" value="PRAI_dom"/>
</dbReference>
<dbReference type="PANTHER" id="PTHR42894:SF1">
    <property type="entry name" value="N-(5'-PHOSPHORIBOSYL)ANTHRANILATE ISOMERASE"/>
    <property type="match status" value="1"/>
</dbReference>
<evidence type="ECO:0000256" key="3">
    <source>
        <dbReference type="ARBA" id="ARBA00012572"/>
    </source>
</evidence>
<dbReference type="GO" id="GO:0016853">
    <property type="term" value="F:isomerase activity"/>
    <property type="evidence" value="ECO:0007669"/>
    <property type="project" value="UniProtKB-KW"/>
</dbReference>
<protein>
    <recommendedName>
        <fullName evidence="4 9">N-(5'-phosphoribosyl)anthranilate isomerase</fullName>
        <shortName evidence="9">PRAI</shortName>
        <ecNumber evidence="3 9">5.3.1.24</ecNumber>
    </recommendedName>
</protein>
<dbReference type="EMBL" id="JBHTMY010000001">
    <property type="protein sequence ID" value="MFD1314145.1"/>
    <property type="molecule type" value="Genomic_DNA"/>
</dbReference>
<dbReference type="SUPFAM" id="SSF51366">
    <property type="entry name" value="Ribulose-phoshate binding barrel"/>
    <property type="match status" value="1"/>
</dbReference>
<organism evidence="11 12">
    <name type="scientific">Namhaeicola litoreus</name>
    <dbReference type="NCBI Taxonomy" id="1052145"/>
    <lineage>
        <taxon>Bacteria</taxon>
        <taxon>Pseudomonadati</taxon>
        <taxon>Bacteroidota</taxon>
        <taxon>Flavobacteriia</taxon>
        <taxon>Flavobacteriales</taxon>
        <taxon>Flavobacteriaceae</taxon>
        <taxon>Namhaeicola</taxon>
    </lineage>
</organism>
<keyword evidence="7 9" id="KW-0057">Aromatic amino acid biosynthesis</keyword>
<dbReference type="RefSeq" id="WP_377175472.1">
    <property type="nucleotide sequence ID" value="NZ_JBHTMY010000001.1"/>
</dbReference>
<name>A0ABW3XYD9_9FLAO</name>
<dbReference type="CDD" id="cd00405">
    <property type="entry name" value="PRAI"/>
    <property type="match status" value="1"/>
</dbReference>
<evidence type="ECO:0000256" key="4">
    <source>
        <dbReference type="ARBA" id="ARBA00022272"/>
    </source>
</evidence>
<dbReference type="InterPro" id="IPR044643">
    <property type="entry name" value="TrpF_fam"/>
</dbReference>
<dbReference type="PANTHER" id="PTHR42894">
    <property type="entry name" value="N-(5'-PHOSPHORIBOSYL)ANTHRANILATE ISOMERASE"/>
    <property type="match status" value="1"/>
</dbReference>
<sequence>MVKIKVCGMKYQENIEALSRLLPDYMGFIFYPKSKRYFEGNMPKLPQTIKKTGVFVDEEIDQLVNLTLKYNLQAIQLHGDESVEYINVLKQKIVDSGMKKLEIIKAFAVIEGFNFQQLTTYKETVDYFLFDTKGKEKGGNGISFDWDILNSYNLDKPYFLSGGIGIESLDKINKFLNQPSARKCKVLDVNSKFEVAPGEKDIKLIDAFTKELNSLN</sequence>
<evidence type="ECO:0000256" key="7">
    <source>
        <dbReference type="ARBA" id="ARBA00023141"/>
    </source>
</evidence>
<dbReference type="Pfam" id="PF00697">
    <property type="entry name" value="PRAI"/>
    <property type="match status" value="1"/>
</dbReference>
<comment type="similarity">
    <text evidence="9">Belongs to the TrpF family.</text>
</comment>
<evidence type="ECO:0000313" key="11">
    <source>
        <dbReference type="EMBL" id="MFD1314145.1"/>
    </source>
</evidence>
<evidence type="ECO:0000256" key="9">
    <source>
        <dbReference type="HAMAP-Rule" id="MF_00135"/>
    </source>
</evidence>
<evidence type="ECO:0000256" key="6">
    <source>
        <dbReference type="ARBA" id="ARBA00022822"/>
    </source>
</evidence>
<dbReference type="EC" id="5.3.1.24" evidence="3 9"/>
<evidence type="ECO:0000313" key="12">
    <source>
        <dbReference type="Proteomes" id="UP001597201"/>
    </source>
</evidence>
<proteinExistence type="inferred from homology"/>
<comment type="pathway">
    <text evidence="2 9">Amino-acid biosynthesis; L-tryptophan biosynthesis; L-tryptophan from chorismate: step 3/5.</text>
</comment>
<accession>A0ABW3XYD9</accession>
<evidence type="ECO:0000256" key="8">
    <source>
        <dbReference type="ARBA" id="ARBA00023235"/>
    </source>
</evidence>
<keyword evidence="8 9" id="KW-0413">Isomerase</keyword>
<keyword evidence="6 9" id="KW-0822">Tryptophan biosynthesis</keyword>
<gene>
    <name evidence="9" type="primary">trpF</name>
    <name evidence="11" type="ORF">ACFQ39_00830</name>
</gene>
<dbReference type="InterPro" id="IPR013785">
    <property type="entry name" value="Aldolase_TIM"/>
</dbReference>
<comment type="caution">
    <text evidence="11">The sequence shown here is derived from an EMBL/GenBank/DDBJ whole genome shotgun (WGS) entry which is preliminary data.</text>
</comment>
<dbReference type="InterPro" id="IPR011060">
    <property type="entry name" value="RibuloseP-bd_barrel"/>
</dbReference>
<dbReference type="HAMAP" id="MF_00135">
    <property type="entry name" value="PRAI"/>
    <property type="match status" value="1"/>
</dbReference>
<comment type="catalytic activity">
    <reaction evidence="1 9">
        <text>N-(5-phospho-beta-D-ribosyl)anthranilate = 1-(2-carboxyphenylamino)-1-deoxy-D-ribulose 5-phosphate</text>
        <dbReference type="Rhea" id="RHEA:21540"/>
        <dbReference type="ChEBI" id="CHEBI:18277"/>
        <dbReference type="ChEBI" id="CHEBI:58613"/>
        <dbReference type="EC" id="5.3.1.24"/>
    </reaction>
</comment>